<dbReference type="GO" id="GO:0005634">
    <property type="term" value="C:nucleus"/>
    <property type="evidence" value="ECO:0007669"/>
    <property type="project" value="TreeGrafter"/>
</dbReference>
<dbReference type="PANTHER" id="PTHR12170">
    <property type="entry name" value="MACROPHAGE ERYTHROBLAST ATTACHER-RELATED"/>
    <property type="match status" value="1"/>
</dbReference>
<dbReference type="Pfam" id="PF10607">
    <property type="entry name" value="CTLH"/>
    <property type="match status" value="1"/>
</dbReference>
<evidence type="ECO:0000256" key="6">
    <source>
        <dbReference type="PROSITE-ProRule" id="PRU01215"/>
    </source>
</evidence>
<accession>A0A1R0H6Q1</accession>
<keyword evidence="2" id="KW-0963">Cytoplasm</keyword>
<dbReference type="InterPro" id="IPR045098">
    <property type="entry name" value="Fyv10_fam"/>
</dbReference>
<evidence type="ECO:0000256" key="2">
    <source>
        <dbReference type="ARBA" id="ARBA00022490"/>
    </source>
</evidence>
<dbReference type="OrthoDB" id="1933455at2759"/>
<comment type="caution">
    <text evidence="9">The sequence shown here is derived from an EMBL/GenBank/DDBJ whole genome shotgun (WGS) entry which is preliminary data.</text>
</comment>
<dbReference type="PROSITE" id="PS51867">
    <property type="entry name" value="ZF_RING_GID"/>
    <property type="match status" value="1"/>
</dbReference>
<feature type="zinc finger region" description="RING-Gid-type" evidence="6">
    <location>
        <begin position="76"/>
        <end position="146"/>
    </location>
</feature>
<dbReference type="Proteomes" id="UP000187455">
    <property type="component" value="Unassembled WGS sequence"/>
</dbReference>
<gene>
    <name evidence="9" type="ORF">AYI68_g1074</name>
</gene>
<dbReference type="InterPro" id="IPR044063">
    <property type="entry name" value="ZF_RING_GID"/>
</dbReference>
<protein>
    <submittedName>
        <fullName evidence="9">Macrophage erythroblast attacher</fullName>
    </submittedName>
</protein>
<proteinExistence type="predicted"/>
<reference evidence="9 10" key="1">
    <citation type="journal article" date="2016" name="Mol. Biol. Evol.">
        <title>Genome-Wide Survey of Gut Fungi (Harpellales) Reveals the First Horizontally Transferred Ubiquitin Gene from a Mosquito Host.</title>
        <authorList>
            <person name="Wang Y."/>
            <person name="White M.M."/>
            <person name="Kvist S."/>
            <person name="Moncalvo J.M."/>
        </authorList>
    </citation>
    <scope>NUCLEOTIDE SEQUENCE [LARGE SCALE GENOMIC DNA]</scope>
    <source>
        <strain evidence="9 10">ALG-7-W6</strain>
    </source>
</reference>
<evidence type="ECO:0000256" key="7">
    <source>
        <dbReference type="SAM" id="Phobius"/>
    </source>
</evidence>
<dbReference type="STRING" id="133383.A0A1R0H6Q1"/>
<organism evidence="9 10">
    <name type="scientific">Smittium mucronatum</name>
    <dbReference type="NCBI Taxonomy" id="133383"/>
    <lineage>
        <taxon>Eukaryota</taxon>
        <taxon>Fungi</taxon>
        <taxon>Fungi incertae sedis</taxon>
        <taxon>Zoopagomycota</taxon>
        <taxon>Kickxellomycotina</taxon>
        <taxon>Harpellomycetes</taxon>
        <taxon>Harpellales</taxon>
        <taxon>Legeriomycetaceae</taxon>
        <taxon>Smittium</taxon>
    </lineage>
</organism>
<dbReference type="AlphaFoldDB" id="A0A1R0H6Q1"/>
<keyword evidence="7" id="KW-1133">Transmembrane helix</keyword>
<keyword evidence="4 6" id="KW-0863">Zinc-finger</keyword>
<dbReference type="GO" id="GO:0043161">
    <property type="term" value="P:proteasome-mediated ubiquitin-dependent protein catabolic process"/>
    <property type="evidence" value="ECO:0007669"/>
    <property type="project" value="InterPro"/>
</dbReference>
<dbReference type="GO" id="GO:0061630">
    <property type="term" value="F:ubiquitin protein ligase activity"/>
    <property type="evidence" value="ECO:0007669"/>
    <property type="project" value="InterPro"/>
</dbReference>
<dbReference type="GO" id="GO:0034657">
    <property type="term" value="C:GID complex"/>
    <property type="evidence" value="ECO:0007669"/>
    <property type="project" value="TreeGrafter"/>
</dbReference>
<keyword evidence="10" id="KW-1185">Reference proteome</keyword>
<keyword evidence="7" id="KW-0472">Membrane</keyword>
<evidence type="ECO:0000256" key="5">
    <source>
        <dbReference type="ARBA" id="ARBA00022833"/>
    </source>
</evidence>
<evidence type="ECO:0000256" key="1">
    <source>
        <dbReference type="ARBA" id="ARBA00004496"/>
    </source>
</evidence>
<dbReference type="CDD" id="cd16659">
    <property type="entry name" value="RING-Ubox_Emp"/>
    <property type="match status" value="1"/>
</dbReference>
<dbReference type="InterPro" id="IPR024964">
    <property type="entry name" value="CTLH/CRA"/>
</dbReference>
<evidence type="ECO:0000313" key="10">
    <source>
        <dbReference type="Proteomes" id="UP000187455"/>
    </source>
</evidence>
<dbReference type="PANTHER" id="PTHR12170:SF2">
    <property type="entry name" value="E3 UBIQUITIN-PROTEIN TRANSFERASE MAEA"/>
    <property type="match status" value="1"/>
</dbReference>
<keyword evidence="7" id="KW-0812">Transmembrane</keyword>
<evidence type="ECO:0000259" key="8">
    <source>
        <dbReference type="PROSITE" id="PS51867"/>
    </source>
</evidence>
<dbReference type="GO" id="GO:0008270">
    <property type="term" value="F:zinc ion binding"/>
    <property type="evidence" value="ECO:0007669"/>
    <property type="project" value="UniProtKB-KW"/>
</dbReference>
<comment type="subcellular location">
    <subcellularLocation>
        <location evidence="1">Cytoplasm</location>
    </subcellularLocation>
</comment>
<evidence type="ECO:0000313" key="9">
    <source>
        <dbReference type="EMBL" id="OLY84754.1"/>
    </source>
</evidence>
<evidence type="ECO:0000256" key="4">
    <source>
        <dbReference type="ARBA" id="ARBA00022771"/>
    </source>
</evidence>
<feature type="transmembrane region" description="Helical" evidence="7">
    <location>
        <begin position="33"/>
        <end position="51"/>
    </location>
</feature>
<name>A0A1R0H6Q1_9FUNG</name>
<keyword evidence="5" id="KW-0862">Zinc</keyword>
<dbReference type="GO" id="GO:0005737">
    <property type="term" value="C:cytoplasm"/>
    <property type="evidence" value="ECO:0007669"/>
    <property type="project" value="UniProtKB-SubCell"/>
</dbReference>
<evidence type="ECO:0000256" key="3">
    <source>
        <dbReference type="ARBA" id="ARBA00022723"/>
    </source>
</evidence>
<sequence length="161" mass="18133">MTLLVMDPLVECKRYKSLYSQNRWVELSEKFKSIFFSLYGLPSMSILLLLLQTGISCLKTRSCSNDKNSDDSNRNCPICSSKALNEISKDLPLSYHTNSSLVCRISGLKMNENNPPMRLPNGYVYSYISLKDMSDKGNGIVQCPRSGDSFSFGDCVKLFIL</sequence>
<keyword evidence="3" id="KW-0479">Metal-binding</keyword>
<dbReference type="EMBL" id="LSSL01000371">
    <property type="protein sequence ID" value="OLY84754.1"/>
    <property type="molecule type" value="Genomic_DNA"/>
</dbReference>
<feature type="domain" description="RING-Gid-type" evidence="8">
    <location>
        <begin position="76"/>
        <end position="146"/>
    </location>
</feature>